<protein>
    <recommendedName>
        <fullName evidence="1">Large ribosomal subunit protein bL12 C-terminal domain-containing protein</fullName>
    </recommendedName>
</protein>
<feature type="domain" description="Large ribosomal subunit protein bL12 C-terminal" evidence="1">
    <location>
        <begin position="29"/>
        <end position="65"/>
    </location>
</feature>
<sequence length="247" mass="25930">MIDAAGYDHGLGEARAALAAGTGLDDVLVVLRRQGFSQVDSIRAVRALTGASLAEAKETVDASPAWADLRKSHEDLQRAFVLELTDGPVAERLRGRKLAGARYLGGANPATGPVREVAHGVALDFAGGGGLLARWERAGERESLVLGDPEPAGDQVDVSATPEWQPLLGRTIEHVGVAWHEAGEHADRCAVRLEFDDGSSVVLALGEIRDGVATYAPTSVVVFFDADLARAYDPAGDGTSAWGDDIL</sequence>
<keyword evidence="3" id="KW-1185">Reference proteome</keyword>
<evidence type="ECO:0000313" key="3">
    <source>
        <dbReference type="Proteomes" id="UP001304298"/>
    </source>
</evidence>
<dbReference type="InterPro" id="IPR014719">
    <property type="entry name" value="Ribosomal_bL12_C/ClpS-like"/>
</dbReference>
<organism evidence="2 3">
    <name type="scientific">Amycolatopsis heterodermiae</name>
    <dbReference type="NCBI Taxonomy" id="3110235"/>
    <lineage>
        <taxon>Bacteria</taxon>
        <taxon>Bacillati</taxon>
        <taxon>Actinomycetota</taxon>
        <taxon>Actinomycetes</taxon>
        <taxon>Pseudonocardiales</taxon>
        <taxon>Pseudonocardiaceae</taxon>
        <taxon>Amycolatopsis</taxon>
    </lineage>
</organism>
<gene>
    <name evidence="2" type="ORF">VA596_03700</name>
</gene>
<dbReference type="RefSeq" id="WP_323323600.1">
    <property type="nucleotide sequence ID" value="NZ_JAYFSI010000001.1"/>
</dbReference>
<dbReference type="Gene3D" id="3.30.1390.10">
    <property type="match status" value="1"/>
</dbReference>
<dbReference type="InterPro" id="IPR013823">
    <property type="entry name" value="Ribosomal_bL12_C"/>
</dbReference>
<comment type="caution">
    <text evidence="2">The sequence shown here is derived from an EMBL/GenBank/DDBJ whole genome shotgun (WGS) entry which is preliminary data.</text>
</comment>
<proteinExistence type="predicted"/>
<dbReference type="Proteomes" id="UP001304298">
    <property type="component" value="Unassembled WGS sequence"/>
</dbReference>
<dbReference type="EMBL" id="JAYFSI010000001">
    <property type="protein sequence ID" value="MEA5358628.1"/>
    <property type="molecule type" value="Genomic_DNA"/>
</dbReference>
<evidence type="ECO:0000313" key="2">
    <source>
        <dbReference type="EMBL" id="MEA5358628.1"/>
    </source>
</evidence>
<name>A0ABU5QXG8_9PSEU</name>
<dbReference type="SUPFAM" id="SSF54736">
    <property type="entry name" value="ClpS-like"/>
    <property type="match status" value="1"/>
</dbReference>
<reference evidence="2 3" key="1">
    <citation type="submission" date="2023-12" db="EMBL/GenBank/DDBJ databases">
        <title>Amycolatopsis sp. V23-08.</title>
        <authorList>
            <person name="Somphong A."/>
        </authorList>
    </citation>
    <scope>NUCLEOTIDE SEQUENCE [LARGE SCALE GENOMIC DNA]</scope>
    <source>
        <strain evidence="2 3">V23-08</strain>
    </source>
</reference>
<evidence type="ECO:0000259" key="1">
    <source>
        <dbReference type="Pfam" id="PF00542"/>
    </source>
</evidence>
<dbReference type="Pfam" id="PF00542">
    <property type="entry name" value="Ribosomal_L12"/>
    <property type="match status" value="1"/>
</dbReference>
<accession>A0ABU5QXG8</accession>